<dbReference type="GO" id="GO:0016829">
    <property type="term" value="F:lyase activity"/>
    <property type="evidence" value="ECO:0007669"/>
    <property type="project" value="UniProtKB-KW"/>
</dbReference>
<evidence type="ECO:0000256" key="1">
    <source>
        <dbReference type="ARBA" id="ARBA00009798"/>
    </source>
</evidence>
<reference evidence="7 9" key="2">
    <citation type="submission" date="2017-02" db="EMBL/GenBank/DDBJ databases">
        <authorList>
            <person name="Peterson S.W."/>
        </authorList>
    </citation>
    <scope>NUCLEOTIDE SEQUENCE [LARGE SCALE GENOMIC DNA]</scope>
    <source>
        <strain evidence="7 9">ATCC 700135</strain>
    </source>
</reference>
<dbReference type="EC" id="4.2.-.-" evidence="4"/>
<evidence type="ECO:0000313" key="7">
    <source>
        <dbReference type="EMBL" id="SJZ45093.1"/>
    </source>
</evidence>
<protein>
    <recommendedName>
        <fullName evidence="4">Cys-tRNA(Pro)/Cys-tRNA(Cys) deacylase</fullName>
        <ecNumber evidence="4">4.2.-.-</ecNumber>
    </recommendedName>
</protein>
<keyword evidence="3 4" id="KW-0456">Lyase</keyword>
<dbReference type="NCBIfam" id="TIGR00011">
    <property type="entry name" value="YbaK_EbsC"/>
    <property type="match status" value="1"/>
</dbReference>
<evidence type="ECO:0000256" key="3">
    <source>
        <dbReference type="ARBA" id="ARBA00023239"/>
    </source>
</evidence>
<evidence type="ECO:0000313" key="9">
    <source>
        <dbReference type="Proteomes" id="UP000189956"/>
    </source>
</evidence>
<evidence type="ECO:0000313" key="8">
    <source>
        <dbReference type="Proteomes" id="UP000030125"/>
    </source>
</evidence>
<dbReference type="InterPro" id="IPR007214">
    <property type="entry name" value="YbaK/aa-tRNA-synth-assoc-dom"/>
</dbReference>
<dbReference type="PANTHER" id="PTHR30411:SF0">
    <property type="entry name" value="CYS-TRNA(PRO)_CYS-TRNA(CYS) DEACYLASE YBAK"/>
    <property type="match status" value="1"/>
</dbReference>
<evidence type="ECO:0000256" key="4">
    <source>
        <dbReference type="PIRNR" id="PIRNR006181"/>
    </source>
</evidence>
<proteinExistence type="inferred from homology"/>
<dbReference type="PIRSF" id="PIRSF006181">
    <property type="entry name" value="EbsC_YbaK"/>
    <property type="match status" value="1"/>
</dbReference>
<name>A0A099WWM8_PORCN</name>
<dbReference type="STRING" id="36874.HQ34_04070"/>
<organism evidence="6 8">
    <name type="scientific">Porphyromonas cangingivalis</name>
    <dbReference type="NCBI Taxonomy" id="36874"/>
    <lineage>
        <taxon>Bacteria</taxon>
        <taxon>Pseudomonadati</taxon>
        <taxon>Bacteroidota</taxon>
        <taxon>Bacteroidia</taxon>
        <taxon>Bacteroidales</taxon>
        <taxon>Porphyromonadaceae</taxon>
        <taxon>Porphyromonas</taxon>
    </lineage>
</organism>
<dbReference type="Pfam" id="PF04073">
    <property type="entry name" value="tRNA_edit"/>
    <property type="match status" value="1"/>
</dbReference>
<evidence type="ECO:0000259" key="5">
    <source>
        <dbReference type="Pfam" id="PF04073"/>
    </source>
</evidence>
<dbReference type="Proteomes" id="UP000189956">
    <property type="component" value="Unassembled WGS sequence"/>
</dbReference>
<dbReference type="CDD" id="cd00002">
    <property type="entry name" value="YbaK_deacylase"/>
    <property type="match status" value="1"/>
</dbReference>
<dbReference type="Proteomes" id="UP000030125">
    <property type="component" value="Unassembled WGS sequence"/>
</dbReference>
<dbReference type="GO" id="GO:0006412">
    <property type="term" value="P:translation"/>
    <property type="evidence" value="ECO:0007669"/>
    <property type="project" value="UniProtKB-KW"/>
</dbReference>
<dbReference type="AlphaFoldDB" id="A0A099WWM8"/>
<keyword evidence="8" id="KW-1185">Reference proteome</keyword>
<gene>
    <name evidence="6" type="ORF">HQ35_10460</name>
    <name evidence="7" type="ORF">SAMN02745205_00852</name>
</gene>
<comment type="similarity">
    <text evidence="1 4">Belongs to the prolyl-tRNA editing family. YbaK/EbsC subfamily.</text>
</comment>
<dbReference type="InterPro" id="IPR036754">
    <property type="entry name" value="YbaK/aa-tRNA-synt-asso_dom_sf"/>
</dbReference>
<dbReference type="EMBL" id="JQJD01000065">
    <property type="protein sequence ID" value="KGN78102.1"/>
    <property type="molecule type" value="Genomic_DNA"/>
</dbReference>
<feature type="domain" description="YbaK/aminoacyl-tRNA synthetase-associated" evidence="5">
    <location>
        <begin position="31"/>
        <end position="149"/>
    </location>
</feature>
<keyword evidence="2 4" id="KW-0648">Protein biosynthesis</keyword>
<dbReference type="Gene3D" id="3.90.960.10">
    <property type="entry name" value="YbaK/aminoacyl-tRNA synthetase-associated domain"/>
    <property type="match status" value="1"/>
</dbReference>
<dbReference type="SUPFAM" id="SSF55826">
    <property type="entry name" value="YbaK/ProRS associated domain"/>
    <property type="match status" value="1"/>
</dbReference>
<sequence length="162" mass="17480">MSKTTSKKTNAVRIVESSGIPFELKEYPVTEEHQSAVDVALAIGESPEHIYKTLLLTGDKIPFIVAVIPAEGSVDLKKIAKISGNKKCEMLPMKALLDTTGYVRGGCSPIGMKKQFPTYIEELSTLEEKIIVSAGKRGLQIVLSPHDLIAIVSATVADIIES</sequence>
<dbReference type="OrthoDB" id="9809296at2"/>
<reference evidence="6 8" key="1">
    <citation type="submission" date="2014-08" db="EMBL/GenBank/DDBJ databases">
        <title>Porphyromonas cangingivalis strain:COT-109_OH1386 Genome sequencing.</title>
        <authorList>
            <person name="Wallis C."/>
            <person name="Deusch O."/>
            <person name="O'Flynn C."/>
            <person name="Davis I."/>
            <person name="Jospin G."/>
            <person name="Darling A.E."/>
            <person name="Coil D.A."/>
            <person name="Alexiev A."/>
            <person name="Horsfall A."/>
            <person name="Kirkwood N."/>
            <person name="Harris S."/>
            <person name="Eisen J.A."/>
        </authorList>
    </citation>
    <scope>NUCLEOTIDE SEQUENCE [LARGE SCALE GENOMIC DNA]</scope>
    <source>
        <strain evidence="8">COT-109 OH1386</strain>
        <strain evidence="6">COT-109_OH1386</strain>
    </source>
</reference>
<evidence type="ECO:0000313" key="6">
    <source>
        <dbReference type="EMBL" id="KGN78102.1"/>
    </source>
</evidence>
<dbReference type="EMBL" id="FUWL01000005">
    <property type="protein sequence ID" value="SJZ45093.1"/>
    <property type="molecule type" value="Genomic_DNA"/>
</dbReference>
<dbReference type="RefSeq" id="WP_025837903.1">
    <property type="nucleotide sequence ID" value="NZ_CALTZT010000053.1"/>
</dbReference>
<evidence type="ECO:0000256" key="2">
    <source>
        <dbReference type="ARBA" id="ARBA00022917"/>
    </source>
</evidence>
<accession>A0A099WWM8</accession>
<dbReference type="eggNOG" id="COG2606">
    <property type="taxonomic scope" value="Bacteria"/>
</dbReference>
<dbReference type="InterPro" id="IPR004369">
    <property type="entry name" value="Prolyl-tRNA_editing_YbaK/EbsC"/>
</dbReference>
<dbReference type="PANTHER" id="PTHR30411">
    <property type="entry name" value="CYTOPLASMIC PROTEIN"/>
    <property type="match status" value="1"/>
</dbReference>
<dbReference type="GO" id="GO:0002161">
    <property type="term" value="F:aminoacyl-tRNA deacylase activity"/>
    <property type="evidence" value="ECO:0007669"/>
    <property type="project" value="InterPro"/>
</dbReference>